<reference evidence="2" key="1">
    <citation type="submission" date="2021-02" db="EMBL/GenBank/DDBJ databases">
        <authorList>
            <person name="Nowell W R."/>
        </authorList>
    </citation>
    <scope>NUCLEOTIDE SEQUENCE</scope>
</reference>
<organism evidence="2 7">
    <name type="scientific">Rotaria magnacalcarata</name>
    <dbReference type="NCBI Taxonomy" id="392030"/>
    <lineage>
        <taxon>Eukaryota</taxon>
        <taxon>Metazoa</taxon>
        <taxon>Spiralia</taxon>
        <taxon>Gnathifera</taxon>
        <taxon>Rotifera</taxon>
        <taxon>Eurotatoria</taxon>
        <taxon>Bdelloidea</taxon>
        <taxon>Philodinida</taxon>
        <taxon>Philodinidae</taxon>
        <taxon>Rotaria</taxon>
    </lineage>
</organism>
<evidence type="ECO:0000313" key="5">
    <source>
        <dbReference type="EMBL" id="CAF3819334.1"/>
    </source>
</evidence>
<evidence type="ECO:0000313" key="1">
    <source>
        <dbReference type="EMBL" id="CAF1003920.1"/>
    </source>
</evidence>
<dbReference type="Proteomes" id="UP000681720">
    <property type="component" value="Unassembled WGS sequence"/>
</dbReference>
<gene>
    <name evidence="4" type="ORF">BYL167_LOCUS1242</name>
    <name evidence="1" type="ORF">CJN711_LOCUS2487</name>
    <name evidence="5" type="ORF">GIL414_LOCUS2127</name>
    <name evidence="2" type="ORF">KQP761_LOCUS715</name>
    <name evidence="3" type="ORF">MBJ925_LOCUS1431</name>
    <name evidence="6" type="ORF">SMN809_LOCUS3671</name>
</gene>
<sequence>MIQWKKDDANGKIVAGGKGGGNRLDQLNYPTDVLIDKQTDSFIICNRSNRRVVRWSRRTGTAQGEILIDYIQYLCLAMDEEGYLYISDVGKDEVRRYQSGDNTGTLVAGCNGNGSGFNKLHYRTHLFVD</sequence>
<dbReference type="OrthoDB" id="654191at2759"/>
<dbReference type="EMBL" id="CAJNOW010000049">
    <property type="protein sequence ID" value="CAF1219132.1"/>
    <property type="molecule type" value="Genomic_DNA"/>
</dbReference>
<dbReference type="AlphaFoldDB" id="A0A814XQQ4"/>
<protein>
    <submittedName>
        <fullName evidence="2">Uncharacterized protein</fullName>
    </submittedName>
</protein>
<dbReference type="Gene3D" id="2.120.10.30">
    <property type="entry name" value="TolB, C-terminal domain"/>
    <property type="match status" value="1"/>
</dbReference>
<comment type="caution">
    <text evidence="2">The sequence shown here is derived from an EMBL/GenBank/DDBJ whole genome shotgun (WGS) entry which is preliminary data.</text>
</comment>
<proteinExistence type="predicted"/>
<dbReference type="Proteomes" id="UP000663834">
    <property type="component" value="Unassembled WGS sequence"/>
</dbReference>
<dbReference type="Proteomes" id="UP000676336">
    <property type="component" value="Unassembled WGS sequence"/>
</dbReference>
<dbReference type="Proteomes" id="UP000663824">
    <property type="component" value="Unassembled WGS sequence"/>
</dbReference>
<evidence type="ECO:0000313" key="7">
    <source>
        <dbReference type="Proteomes" id="UP000663834"/>
    </source>
</evidence>
<dbReference type="EMBL" id="CAJOBJ010000386">
    <property type="protein sequence ID" value="CAF3819334.1"/>
    <property type="molecule type" value="Genomic_DNA"/>
</dbReference>
<evidence type="ECO:0000313" key="4">
    <source>
        <dbReference type="EMBL" id="CAF3768132.1"/>
    </source>
</evidence>
<dbReference type="InterPro" id="IPR011042">
    <property type="entry name" value="6-blade_b-propeller_TolB-like"/>
</dbReference>
<dbReference type="EMBL" id="CAJOBI010000784">
    <property type="protein sequence ID" value="CAF3844900.1"/>
    <property type="molecule type" value="Genomic_DNA"/>
</dbReference>
<dbReference type="SUPFAM" id="SSF101898">
    <property type="entry name" value="NHL repeat"/>
    <property type="match status" value="1"/>
</dbReference>
<evidence type="ECO:0000313" key="2">
    <source>
        <dbReference type="EMBL" id="CAF1219132.1"/>
    </source>
</evidence>
<dbReference type="EMBL" id="CAJNRE010000090">
    <property type="protein sequence ID" value="CAF1917675.1"/>
    <property type="molecule type" value="Genomic_DNA"/>
</dbReference>
<evidence type="ECO:0000313" key="3">
    <source>
        <dbReference type="EMBL" id="CAF1917675.1"/>
    </source>
</evidence>
<evidence type="ECO:0000313" key="6">
    <source>
        <dbReference type="EMBL" id="CAF3844900.1"/>
    </source>
</evidence>
<dbReference type="EMBL" id="CAJOBH010000179">
    <property type="protein sequence ID" value="CAF3768132.1"/>
    <property type="molecule type" value="Genomic_DNA"/>
</dbReference>
<accession>A0A814XQQ4</accession>
<dbReference type="Proteomes" id="UP000663855">
    <property type="component" value="Unassembled WGS sequence"/>
</dbReference>
<dbReference type="Proteomes" id="UP000681967">
    <property type="component" value="Unassembled WGS sequence"/>
</dbReference>
<name>A0A814XQQ4_9BILA</name>
<dbReference type="EMBL" id="CAJNOV010000151">
    <property type="protein sequence ID" value="CAF1003920.1"/>
    <property type="molecule type" value="Genomic_DNA"/>
</dbReference>